<comment type="cofactor">
    <cofactor evidence="1">
        <name>FMN</name>
        <dbReference type="ChEBI" id="CHEBI:58210"/>
    </cofactor>
</comment>
<dbReference type="AlphaFoldDB" id="A0A1F2WIE5"/>
<dbReference type="Pfam" id="PF00881">
    <property type="entry name" value="Nitroreductase"/>
    <property type="match status" value="1"/>
</dbReference>
<keyword evidence="3" id="KW-0285">Flavoprotein</keyword>
<keyword evidence="5" id="KW-0560">Oxidoreductase</keyword>
<dbReference type="PANTHER" id="PTHR43673:SF2">
    <property type="entry name" value="NITROREDUCTASE"/>
    <property type="match status" value="1"/>
</dbReference>
<feature type="domain" description="Nitroreductase" evidence="6">
    <location>
        <begin position="65"/>
        <end position="152"/>
    </location>
</feature>
<dbReference type="InterPro" id="IPR000415">
    <property type="entry name" value="Nitroreductase-like"/>
</dbReference>
<evidence type="ECO:0000313" key="8">
    <source>
        <dbReference type="Proteomes" id="UP000177876"/>
    </source>
</evidence>
<dbReference type="PANTHER" id="PTHR43673">
    <property type="entry name" value="NAD(P)H NITROREDUCTASE YDGI-RELATED"/>
    <property type="match status" value="1"/>
</dbReference>
<gene>
    <name evidence="7" type="ORF">A2Y75_08760</name>
</gene>
<dbReference type="EMBL" id="MELK01000042">
    <property type="protein sequence ID" value="OFW56645.1"/>
    <property type="molecule type" value="Genomic_DNA"/>
</dbReference>
<evidence type="ECO:0000256" key="2">
    <source>
        <dbReference type="ARBA" id="ARBA00007118"/>
    </source>
</evidence>
<reference evidence="7 8" key="1">
    <citation type="journal article" date="2016" name="Nat. Commun.">
        <title>Thousands of microbial genomes shed light on interconnected biogeochemical processes in an aquifer system.</title>
        <authorList>
            <person name="Anantharaman K."/>
            <person name="Brown C.T."/>
            <person name="Hug L.A."/>
            <person name="Sharon I."/>
            <person name="Castelle C.J."/>
            <person name="Probst A.J."/>
            <person name="Thomas B.C."/>
            <person name="Singh A."/>
            <person name="Wilkins M.J."/>
            <person name="Karaoz U."/>
            <person name="Brodie E.L."/>
            <person name="Williams K.H."/>
            <person name="Hubbard S.S."/>
            <person name="Banfield J.F."/>
        </authorList>
    </citation>
    <scope>NUCLEOTIDE SEQUENCE [LARGE SCALE GENOMIC DNA]</scope>
</reference>
<evidence type="ECO:0000259" key="6">
    <source>
        <dbReference type="Pfam" id="PF00881"/>
    </source>
</evidence>
<evidence type="ECO:0000256" key="3">
    <source>
        <dbReference type="ARBA" id="ARBA00022630"/>
    </source>
</evidence>
<evidence type="ECO:0000256" key="4">
    <source>
        <dbReference type="ARBA" id="ARBA00022643"/>
    </source>
</evidence>
<dbReference type="Gene3D" id="3.40.109.10">
    <property type="entry name" value="NADH Oxidase"/>
    <property type="match status" value="1"/>
</dbReference>
<dbReference type="GO" id="GO:0016491">
    <property type="term" value="F:oxidoreductase activity"/>
    <property type="evidence" value="ECO:0007669"/>
    <property type="project" value="UniProtKB-KW"/>
</dbReference>
<name>A0A1F2WIE5_9ACTN</name>
<comment type="similarity">
    <text evidence="2">Belongs to the nitroreductase family.</text>
</comment>
<accession>A0A1F2WIE5</accession>
<keyword evidence="4" id="KW-0288">FMN</keyword>
<dbReference type="STRING" id="1797197.A2Y75_08760"/>
<organism evidence="7 8">
    <name type="scientific">Candidatus Solincola sediminis</name>
    <dbReference type="NCBI Taxonomy" id="1797199"/>
    <lineage>
        <taxon>Bacteria</taxon>
        <taxon>Bacillati</taxon>
        <taxon>Actinomycetota</taxon>
        <taxon>Candidatus Geothermincolia</taxon>
        <taxon>Candidatus Geothermincolales</taxon>
        <taxon>Candidatus Geothermincolaceae</taxon>
        <taxon>Candidatus Solincola</taxon>
    </lineage>
</organism>
<evidence type="ECO:0000313" key="7">
    <source>
        <dbReference type="EMBL" id="OFW56645.1"/>
    </source>
</evidence>
<dbReference type="Proteomes" id="UP000177876">
    <property type="component" value="Unassembled WGS sequence"/>
</dbReference>
<proteinExistence type="inferred from homology"/>
<dbReference type="InterPro" id="IPR029479">
    <property type="entry name" value="Nitroreductase"/>
</dbReference>
<comment type="caution">
    <text evidence="7">The sequence shown here is derived from an EMBL/GenBank/DDBJ whole genome shotgun (WGS) entry which is preliminary data.</text>
</comment>
<protein>
    <recommendedName>
        <fullName evidence="6">Nitroreductase domain-containing protein</fullName>
    </recommendedName>
</protein>
<evidence type="ECO:0000256" key="1">
    <source>
        <dbReference type="ARBA" id="ARBA00001917"/>
    </source>
</evidence>
<evidence type="ECO:0000256" key="5">
    <source>
        <dbReference type="ARBA" id="ARBA00023002"/>
    </source>
</evidence>
<dbReference type="SUPFAM" id="SSF55469">
    <property type="entry name" value="FMN-dependent nitroreductase-like"/>
    <property type="match status" value="1"/>
</dbReference>
<sequence>MDVFEAIEKRHSVRDFDAGREVPSETVETLLQAACKAPTAGNIQPWRFCVVRRPDLKGELAEAALGQSFVSQAPVVIVVCADLDVHASAYGSRGAELYALQDCAAAAENILLCATALGLGSCWVGAFKEDRVVSALGLSRNVRPLALIPVGHAARAGSQPEKMAYERVTSYL</sequence>